<proteinExistence type="predicted"/>
<evidence type="ECO:0000313" key="1">
    <source>
        <dbReference type="EMBL" id="GMT18109.1"/>
    </source>
</evidence>
<accession>A0AAV5VFD4</accession>
<dbReference type="AlphaFoldDB" id="A0AAV5VFD4"/>
<evidence type="ECO:0000313" key="2">
    <source>
        <dbReference type="Proteomes" id="UP001432322"/>
    </source>
</evidence>
<keyword evidence="2" id="KW-1185">Reference proteome</keyword>
<reference evidence="1" key="1">
    <citation type="submission" date="2023-10" db="EMBL/GenBank/DDBJ databases">
        <title>Genome assembly of Pristionchus species.</title>
        <authorList>
            <person name="Yoshida K."/>
            <person name="Sommer R.J."/>
        </authorList>
    </citation>
    <scope>NUCLEOTIDE SEQUENCE</scope>
    <source>
        <strain evidence="1">RS5133</strain>
    </source>
</reference>
<comment type="caution">
    <text evidence="1">The sequence shown here is derived from an EMBL/GenBank/DDBJ whole genome shotgun (WGS) entry which is preliminary data.</text>
</comment>
<feature type="non-terminal residue" evidence="1">
    <location>
        <position position="1"/>
    </location>
</feature>
<name>A0AAV5VFD4_9BILA</name>
<feature type="non-terminal residue" evidence="1">
    <location>
        <position position="92"/>
    </location>
</feature>
<protein>
    <submittedName>
        <fullName evidence="1">Uncharacterized protein</fullName>
    </submittedName>
</protein>
<gene>
    <name evidence="1" type="ORF">PFISCL1PPCAC_9406</name>
</gene>
<sequence length="92" mass="9846">LGVSFTPSTTNCVLLGAAAEATCSIPFEYWKKMDKGCAPGNVTTAYVPDPCLKNAVIHEVHSNLDTSGNICPTMPVRAESNERLYVISAIFP</sequence>
<dbReference type="Proteomes" id="UP001432322">
    <property type="component" value="Unassembled WGS sequence"/>
</dbReference>
<organism evidence="1 2">
    <name type="scientific">Pristionchus fissidentatus</name>
    <dbReference type="NCBI Taxonomy" id="1538716"/>
    <lineage>
        <taxon>Eukaryota</taxon>
        <taxon>Metazoa</taxon>
        <taxon>Ecdysozoa</taxon>
        <taxon>Nematoda</taxon>
        <taxon>Chromadorea</taxon>
        <taxon>Rhabditida</taxon>
        <taxon>Rhabditina</taxon>
        <taxon>Diplogasteromorpha</taxon>
        <taxon>Diplogasteroidea</taxon>
        <taxon>Neodiplogasteridae</taxon>
        <taxon>Pristionchus</taxon>
    </lineage>
</organism>
<dbReference type="EMBL" id="BTSY01000003">
    <property type="protein sequence ID" value="GMT18109.1"/>
    <property type="molecule type" value="Genomic_DNA"/>
</dbReference>